<keyword evidence="1 4" id="KW-0808">Transferase</keyword>
<protein>
    <submittedName>
        <fullName evidence="4">Glucose-1-phosphate thymidylyltransferase</fullName>
    </submittedName>
</protein>
<gene>
    <name evidence="4" type="ORF">G4V39_07000</name>
</gene>
<proteinExistence type="predicted"/>
<evidence type="ECO:0000259" key="3">
    <source>
        <dbReference type="Pfam" id="PF25087"/>
    </source>
</evidence>
<dbReference type="Gene3D" id="2.160.10.10">
    <property type="entry name" value="Hexapeptide repeat proteins"/>
    <property type="match status" value="1"/>
</dbReference>
<dbReference type="EMBL" id="CP048877">
    <property type="protein sequence ID" value="QIJ72875.1"/>
    <property type="molecule type" value="Genomic_DNA"/>
</dbReference>
<dbReference type="Pfam" id="PF25087">
    <property type="entry name" value="GMPPB_C"/>
    <property type="match status" value="1"/>
</dbReference>
<dbReference type="InterPro" id="IPR056729">
    <property type="entry name" value="GMPPB_C"/>
</dbReference>
<dbReference type="GO" id="GO:0016746">
    <property type="term" value="F:acyltransferase activity"/>
    <property type="evidence" value="ECO:0007669"/>
    <property type="project" value="UniProtKB-KW"/>
</dbReference>
<dbReference type="AlphaFoldDB" id="A0A6G7PYU9"/>
<keyword evidence="5" id="KW-1185">Reference proteome</keyword>
<accession>A0A6G7PYU9</accession>
<organism evidence="4 5">
    <name type="scientific">Thermosulfuriphilus ammonigenes</name>
    <dbReference type="NCBI Taxonomy" id="1936021"/>
    <lineage>
        <taxon>Bacteria</taxon>
        <taxon>Pseudomonadati</taxon>
        <taxon>Thermodesulfobacteriota</taxon>
        <taxon>Thermodesulfobacteria</taxon>
        <taxon>Thermodesulfobacteriales</taxon>
        <taxon>Thermodesulfobacteriaceae</taxon>
        <taxon>Thermosulfuriphilus</taxon>
    </lineage>
</organism>
<dbReference type="KEGG" id="tav:G4V39_07000"/>
<dbReference type="GO" id="GO:0016779">
    <property type="term" value="F:nucleotidyltransferase activity"/>
    <property type="evidence" value="ECO:0007669"/>
    <property type="project" value="UniProtKB-ARBA"/>
</dbReference>
<evidence type="ECO:0000256" key="1">
    <source>
        <dbReference type="ARBA" id="ARBA00022679"/>
    </source>
</evidence>
<dbReference type="PANTHER" id="PTHR43584:SF8">
    <property type="entry name" value="N-ACETYLMURAMATE ALPHA-1-PHOSPHATE URIDYLYLTRANSFERASE"/>
    <property type="match status" value="1"/>
</dbReference>
<evidence type="ECO:0000313" key="4">
    <source>
        <dbReference type="EMBL" id="QIJ72875.1"/>
    </source>
</evidence>
<dbReference type="SUPFAM" id="SSF51161">
    <property type="entry name" value="Trimeric LpxA-like enzymes"/>
    <property type="match status" value="1"/>
</dbReference>
<name>A0A6G7PYU9_9BACT</name>
<dbReference type="PANTHER" id="PTHR43584">
    <property type="entry name" value="NUCLEOTIDYL TRANSFERASE"/>
    <property type="match status" value="1"/>
</dbReference>
<dbReference type="InterPro" id="IPR011004">
    <property type="entry name" value="Trimer_LpxA-like_sf"/>
</dbReference>
<evidence type="ECO:0000313" key="5">
    <source>
        <dbReference type="Proteomes" id="UP000502179"/>
    </source>
</evidence>
<evidence type="ECO:0000256" key="2">
    <source>
        <dbReference type="ARBA" id="ARBA00023315"/>
    </source>
</evidence>
<dbReference type="InterPro" id="IPR050065">
    <property type="entry name" value="GlmU-like"/>
</dbReference>
<feature type="domain" description="Mannose-1-phosphate guanyltransferase C-terminal" evidence="3">
    <location>
        <begin position="120"/>
        <end position="231"/>
    </location>
</feature>
<keyword evidence="2" id="KW-0012">Acyltransferase</keyword>
<sequence>MLQAEAYFDLDALGRYLPLFEGVGAVWEALDRLKNFIKEIIRPNLPTDFLQGVPLAKSLVLYEGKAYCLEDGFDLRLGERPEVLREGRVLHEATLVMAGAVLWGEIELGPGVVVEPGALIKGPSIIGARAEIRQGAYVRGNCIIGEDCVVGHTTEIKHSIMLSGAKAGHFAYIGDSILGLGVNLGAGTKLANLKMRPGTVRILWQGKSYDTGRCKLGAILGDGVQTGCNSVTNPGVLLGPSSLIFPGLAVPSGIYPAKSFLRP</sequence>
<dbReference type="Proteomes" id="UP000502179">
    <property type="component" value="Chromosome"/>
</dbReference>
<reference evidence="4 5" key="1">
    <citation type="submission" date="2020-02" db="EMBL/GenBank/DDBJ databases">
        <title>Genome analysis of Thermosulfuriphilus ammonigenes ST65T, an anaerobic thermophilic chemolithoautotrophic bacterium isolated from a deep-sea hydrothermal vent.</title>
        <authorList>
            <person name="Slobodkina G."/>
            <person name="Allioux M."/>
            <person name="Merkel A."/>
            <person name="Alain K."/>
            <person name="Jebbar M."/>
            <person name="Slobodkin A."/>
        </authorList>
    </citation>
    <scope>NUCLEOTIDE SEQUENCE [LARGE SCALE GENOMIC DNA]</scope>
    <source>
        <strain evidence="4 5">ST65</strain>
    </source>
</reference>